<accession>A0A938WKL9</accession>
<dbReference type="InterPro" id="IPR012338">
    <property type="entry name" value="Beta-lactam/transpept-like"/>
</dbReference>
<comment type="caution">
    <text evidence="4">The sequence shown here is derived from an EMBL/GenBank/DDBJ whole genome shotgun (WGS) entry which is preliminary data.</text>
</comment>
<dbReference type="NCBIfam" id="TIGR00666">
    <property type="entry name" value="PBP4"/>
    <property type="match status" value="1"/>
</dbReference>
<name>A0A938WKL9_9BACT</name>
<dbReference type="InterPro" id="IPR000667">
    <property type="entry name" value="Peptidase_S13"/>
</dbReference>
<protein>
    <submittedName>
        <fullName evidence="4">D-alanyl-D-alanine carboxypeptidase/D-alanyl-D-alanine-endopeptidase</fullName>
        <ecNumber evidence="4">3.4.16.4</ecNumber>
    </submittedName>
</protein>
<keyword evidence="2 4" id="KW-0378">Hydrolase</keyword>
<dbReference type="PANTHER" id="PTHR30023">
    <property type="entry name" value="D-ALANYL-D-ALANINE CARBOXYPEPTIDASE"/>
    <property type="match status" value="1"/>
</dbReference>
<keyword evidence="4" id="KW-0645">Protease</keyword>
<dbReference type="AlphaFoldDB" id="A0A938WKL9"/>
<organism evidence="4 5">
    <name type="scientific">Marseilla massiliensis</name>
    <dbReference type="NCBI Taxonomy" id="1841864"/>
    <lineage>
        <taxon>Bacteria</taxon>
        <taxon>Pseudomonadati</taxon>
        <taxon>Bacteroidota</taxon>
        <taxon>Bacteroidia</taxon>
        <taxon>Bacteroidales</taxon>
        <taxon>Prevotellaceae</taxon>
        <taxon>Marseilla</taxon>
    </lineage>
</organism>
<reference evidence="4 5" key="1">
    <citation type="journal article" date="2021" name="Sci. Rep.">
        <title>The distribution of antibiotic resistance genes in chicken gut microbiota commensals.</title>
        <authorList>
            <person name="Juricova H."/>
            <person name="Matiasovicova J."/>
            <person name="Kubasova T."/>
            <person name="Cejkova D."/>
            <person name="Rychlik I."/>
        </authorList>
    </citation>
    <scope>NUCLEOTIDE SEQUENCE [LARGE SCALE GENOMIC DNA]</scope>
    <source>
        <strain evidence="4 5">An819</strain>
    </source>
</reference>
<dbReference type="Gene3D" id="3.40.710.10">
    <property type="entry name" value="DD-peptidase/beta-lactamase superfamily"/>
    <property type="match status" value="1"/>
</dbReference>
<keyword evidence="5" id="KW-1185">Reference proteome</keyword>
<dbReference type="SUPFAM" id="SSF56601">
    <property type="entry name" value="beta-lactamase/transpeptidase-like"/>
    <property type="match status" value="1"/>
</dbReference>
<keyword evidence="4" id="KW-0121">Carboxypeptidase</keyword>
<dbReference type="GO" id="GO:0006508">
    <property type="term" value="P:proteolysis"/>
    <property type="evidence" value="ECO:0007669"/>
    <property type="project" value="InterPro"/>
</dbReference>
<dbReference type="Pfam" id="PF02113">
    <property type="entry name" value="Peptidase_S13"/>
    <property type="match status" value="2"/>
</dbReference>
<dbReference type="EMBL" id="JACJJL010000002">
    <property type="protein sequence ID" value="MBM6660472.1"/>
    <property type="molecule type" value="Genomic_DNA"/>
</dbReference>
<evidence type="ECO:0000256" key="2">
    <source>
        <dbReference type="ARBA" id="ARBA00022801"/>
    </source>
</evidence>
<evidence type="ECO:0000313" key="4">
    <source>
        <dbReference type="EMBL" id="MBM6660472.1"/>
    </source>
</evidence>
<dbReference type="Proteomes" id="UP000764045">
    <property type="component" value="Unassembled WGS sequence"/>
</dbReference>
<dbReference type="PRINTS" id="PR00922">
    <property type="entry name" value="DADACBPTASE3"/>
</dbReference>
<dbReference type="GO" id="GO:0009002">
    <property type="term" value="F:serine-type D-Ala-D-Ala carboxypeptidase activity"/>
    <property type="evidence" value="ECO:0007669"/>
    <property type="project" value="UniProtKB-EC"/>
</dbReference>
<comment type="similarity">
    <text evidence="1">Belongs to the peptidase S13 family.</text>
</comment>
<dbReference type="GO" id="GO:0000270">
    <property type="term" value="P:peptidoglycan metabolic process"/>
    <property type="evidence" value="ECO:0007669"/>
    <property type="project" value="TreeGrafter"/>
</dbReference>
<evidence type="ECO:0000313" key="5">
    <source>
        <dbReference type="Proteomes" id="UP000764045"/>
    </source>
</evidence>
<sequence length="424" mass="46121">MIPLLRRFASILLLALVPACLHAQDSVHGDDGGEDSLGVALADTTAADSIEALGEPAWPDNVAGRIDRLLGNELFNRSQVALMVYDLTADSAIYCHNERQLLRPASTMKVVTAIAAIDRLGGSFQFKTTLSYTGAIEDGVLNGDVYLVGGFDPRFNSDDMGSFVDGIRRMGIDTIRGRIVADKSMKDADMLGEGWCWDDDNPVLSPLLISRRDVFVKRFVDRLRDEGVVVEADTVAGRQPGGAYEVGTRTHTIDQVLMPMMKESDNLCAEALFYQLGASTGAHPATARDARTVVRRLVEKVGLRPSDYRIADGSGLSLYNYVTAELEVMLLRYAYQNTNIYMHLLPSLPVAGEDGTLRRRMRGTFTSGNVKAKTGSVTAISSLAGYCTAANGHVLCFAIINQGIRRGSEGRAFQDRVCEALCRP</sequence>
<dbReference type="RefSeq" id="WP_205107270.1">
    <property type="nucleotide sequence ID" value="NZ_JACJJL010000002.1"/>
</dbReference>
<proteinExistence type="inferred from homology"/>
<feature type="signal peptide" evidence="3">
    <location>
        <begin position="1"/>
        <end position="23"/>
    </location>
</feature>
<dbReference type="EC" id="3.4.16.4" evidence="4"/>
<gene>
    <name evidence="4" type="primary">dacB</name>
    <name evidence="4" type="ORF">H6B30_01670</name>
</gene>
<dbReference type="PANTHER" id="PTHR30023:SF0">
    <property type="entry name" value="PENICILLIN-SENSITIVE CARBOXYPEPTIDASE A"/>
    <property type="match status" value="1"/>
</dbReference>
<dbReference type="Gene3D" id="3.50.80.20">
    <property type="entry name" value="D-Ala-D-Ala carboxypeptidase C, peptidase S13"/>
    <property type="match status" value="1"/>
</dbReference>
<keyword evidence="3" id="KW-0732">Signal</keyword>
<evidence type="ECO:0000256" key="1">
    <source>
        <dbReference type="ARBA" id="ARBA00006096"/>
    </source>
</evidence>
<evidence type="ECO:0000256" key="3">
    <source>
        <dbReference type="SAM" id="SignalP"/>
    </source>
</evidence>
<feature type="chain" id="PRO_5037543093" evidence="3">
    <location>
        <begin position="24"/>
        <end position="424"/>
    </location>
</feature>